<keyword evidence="18" id="KW-1185">Reference proteome</keyword>
<comment type="similarity">
    <text evidence="14 16">Belongs to the type III pantothenate kinase family.</text>
</comment>
<comment type="caution">
    <text evidence="17">The sequence shown here is derived from an EMBL/GenBank/DDBJ whole genome shotgun (WGS) entry which is preliminary data.</text>
</comment>
<protein>
    <recommendedName>
        <fullName evidence="15 16">Type III pantothenate kinase</fullName>
        <ecNumber evidence="6 16">2.7.1.33</ecNumber>
    </recommendedName>
    <alternativeName>
        <fullName evidence="16">PanK-III</fullName>
    </alternativeName>
    <alternativeName>
        <fullName evidence="16">Pantothenic acid kinase</fullName>
    </alternativeName>
</protein>
<dbReference type="CDD" id="cd24015">
    <property type="entry name" value="ASKHA_NBD_PanK-III"/>
    <property type="match status" value="1"/>
</dbReference>
<feature type="active site" description="Proton acceptor" evidence="16">
    <location>
        <position position="114"/>
    </location>
</feature>
<keyword evidence="11 16" id="KW-0067">ATP-binding</keyword>
<evidence type="ECO:0000256" key="7">
    <source>
        <dbReference type="ARBA" id="ARBA00022490"/>
    </source>
</evidence>
<accession>A0ABV2JBM3</accession>
<evidence type="ECO:0000256" key="15">
    <source>
        <dbReference type="ARBA" id="ARBA00040883"/>
    </source>
</evidence>
<evidence type="ECO:0000256" key="5">
    <source>
        <dbReference type="ARBA" id="ARBA00011738"/>
    </source>
</evidence>
<dbReference type="EC" id="2.7.1.33" evidence="6 16"/>
<comment type="caution">
    <text evidence="16">Lacks conserved residue(s) required for the propagation of feature annotation.</text>
</comment>
<evidence type="ECO:0000256" key="1">
    <source>
        <dbReference type="ARBA" id="ARBA00001206"/>
    </source>
</evidence>
<evidence type="ECO:0000256" key="16">
    <source>
        <dbReference type="HAMAP-Rule" id="MF_01274"/>
    </source>
</evidence>
<keyword evidence="8 16" id="KW-0808">Transferase</keyword>
<comment type="catalytic activity">
    <reaction evidence="1 16">
        <text>(R)-pantothenate + ATP = (R)-4'-phosphopantothenate + ADP + H(+)</text>
        <dbReference type="Rhea" id="RHEA:16373"/>
        <dbReference type="ChEBI" id="CHEBI:10986"/>
        <dbReference type="ChEBI" id="CHEBI:15378"/>
        <dbReference type="ChEBI" id="CHEBI:29032"/>
        <dbReference type="ChEBI" id="CHEBI:30616"/>
        <dbReference type="ChEBI" id="CHEBI:456216"/>
        <dbReference type="EC" id="2.7.1.33"/>
    </reaction>
</comment>
<dbReference type="Gene3D" id="3.30.420.40">
    <property type="match status" value="2"/>
</dbReference>
<evidence type="ECO:0000256" key="8">
    <source>
        <dbReference type="ARBA" id="ARBA00022679"/>
    </source>
</evidence>
<evidence type="ECO:0000256" key="13">
    <source>
        <dbReference type="ARBA" id="ARBA00022993"/>
    </source>
</evidence>
<keyword evidence="10 16" id="KW-0418">Kinase</keyword>
<evidence type="ECO:0000313" key="18">
    <source>
        <dbReference type="Proteomes" id="UP001549162"/>
    </source>
</evidence>
<feature type="binding site" evidence="16">
    <location>
        <begin position="112"/>
        <end position="115"/>
    </location>
    <ligand>
        <name>substrate</name>
    </ligand>
</feature>
<evidence type="ECO:0000313" key="17">
    <source>
        <dbReference type="EMBL" id="MET3618141.1"/>
    </source>
</evidence>
<reference evidence="17 18" key="1">
    <citation type="submission" date="2024-06" db="EMBL/GenBank/DDBJ databases">
        <title>Genomic Encyclopedia of Type Strains, Phase IV (KMG-IV): sequencing the most valuable type-strain genomes for metagenomic binning, comparative biology and taxonomic classification.</title>
        <authorList>
            <person name="Goeker M."/>
        </authorList>
    </citation>
    <scope>NUCLEOTIDE SEQUENCE [LARGE SCALE GENOMIC DNA]</scope>
    <source>
        <strain evidence="17 18">DSM 21460</strain>
    </source>
</reference>
<dbReference type="EMBL" id="JBEPMA010000016">
    <property type="protein sequence ID" value="MET3618141.1"/>
    <property type="molecule type" value="Genomic_DNA"/>
</dbReference>
<dbReference type="RefSeq" id="WP_354369206.1">
    <property type="nucleotide sequence ID" value="NZ_JBEPMA010000016.1"/>
</dbReference>
<evidence type="ECO:0000256" key="3">
    <source>
        <dbReference type="ARBA" id="ARBA00004496"/>
    </source>
</evidence>
<comment type="function">
    <text evidence="16">Catalyzes the phosphorylation of pantothenate (Pan), the first step in CoA biosynthesis.</text>
</comment>
<keyword evidence="13 16" id="KW-0173">Coenzyme A biosynthesis</keyword>
<feature type="binding site" evidence="16">
    <location>
        <position position="189"/>
    </location>
    <ligand>
        <name>substrate</name>
    </ligand>
</feature>
<dbReference type="SUPFAM" id="SSF53067">
    <property type="entry name" value="Actin-like ATPase domain"/>
    <property type="match status" value="2"/>
</dbReference>
<feature type="binding site" evidence="16">
    <location>
        <begin position="6"/>
        <end position="13"/>
    </location>
    <ligand>
        <name>ATP</name>
        <dbReference type="ChEBI" id="CHEBI:30616"/>
    </ligand>
</feature>
<dbReference type="NCBIfam" id="TIGR00671">
    <property type="entry name" value="baf"/>
    <property type="match status" value="1"/>
</dbReference>
<dbReference type="InterPro" id="IPR043129">
    <property type="entry name" value="ATPase_NBD"/>
</dbReference>
<comment type="subunit">
    <text evidence="5 16">Homodimer.</text>
</comment>
<organism evidence="17 18">
    <name type="scientific">Peptoniphilus olsenii</name>
    <dbReference type="NCBI Taxonomy" id="411570"/>
    <lineage>
        <taxon>Bacteria</taxon>
        <taxon>Bacillati</taxon>
        <taxon>Bacillota</taxon>
        <taxon>Tissierellia</taxon>
        <taxon>Tissierellales</taxon>
        <taxon>Peptoniphilaceae</taxon>
        <taxon>Peptoniphilus</taxon>
    </lineage>
</organism>
<comment type="cofactor">
    <cofactor evidence="2">
        <name>K(+)</name>
        <dbReference type="ChEBI" id="CHEBI:29103"/>
    </cofactor>
</comment>
<evidence type="ECO:0000256" key="10">
    <source>
        <dbReference type="ARBA" id="ARBA00022777"/>
    </source>
</evidence>
<dbReference type="HAMAP" id="MF_01274">
    <property type="entry name" value="Pantothen_kinase_3"/>
    <property type="match status" value="1"/>
</dbReference>
<evidence type="ECO:0000256" key="9">
    <source>
        <dbReference type="ARBA" id="ARBA00022741"/>
    </source>
</evidence>
<dbReference type="PANTHER" id="PTHR34265">
    <property type="entry name" value="TYPE III PANTOTHENATE KINASE"/>
    <property type="match status" value="1"/>
</dbReference>
<evidence type="ECO:0000256" key="12">
    <source>
        <dbReference type="ARBA" id="ARBA00022958"/>
    </source>
</evidence>
<keyword evidence="7 16" id="KW-0963">Cytoplasm</keyword>
<keyword evidence="9 16" id="KW-0547">Nucleotide-binding</keyword>
<evidence type="ECO:0000256" key="6">
    <source>
        <dbReference type="ARBA" id="ARBA00012102"/>
    </source>
</evidence>
<evidence type="ECO:0000256" key="4">
    <source>
        <dbReference type="ARBA" id="ARBA00005225"/>
    </source>
</evidence>
<dbReference type="InterPro" id="IPR004619">
    <property type="entry name" value="Type_III_PanK"/>
</dbReference>
<gene>
    <name evidence="16" type="primary">coaX</name>
    <name evidence="17" type="ORF">ABID14_001776</name>
</gene>
<comment type="subcellular location">
    <subcellularLocation>
        <location evidence="3 16">Cytoplasm</location>
    </subcellularLocation>
</comment>
<sequence length="263" mass="29491">MLLAIDLENKFTTFGIYSSENNKNLKLISYFSLKTDRSKSADEIALILKLMLLDRNIVIKNINDIIISCVVPELLPVYQDVSKYLIKREPIIVSAGLKTGLNVKCENPKEVGSDRITRGVSAISKYDKNIIIISASSITTIDLINEKREFIGGLIVPGIDLWQKSLFAETSKLPKVEIVSANSVLGNSTIKAMQSGLYYGYKNSILGILDDIFREYNLDKSKIKIIITGIFAKLLLKQDSYKLIVDENLGLEGLRLIYEKNYS</sequence>
<comment type="cofactor">
    <cofactor evidence="16">
        <name>NH4(+)</name>
        <dbReference type="ChEBI" id="CHEBI:28938"/>
    </cofactor>
    <cofactor evidence="16">
        <name>K(+)</name>
        <dbReference type="ChEBI" id="CHEBI:29103"/>
    </cofactor>
    <text evidence="16">A monovalent cation. Ammonium or potassium.</text>
</comment>
<evidence type="ECO:0000256" key="11">
    <source>
        <dbReference type="ARBA" id="ARBA00022840"/>
    </source>
</evidence>
<dbReference type="Proteomes" id="UP001549162">
    <property type="component" value="Unassembled WGS sequence"/>
</dbReference>
<keyword evidence="12 16" id="KW-0630">Potassium</keyword>
<proteinExistence type="inferred from homology"/>
<dbReference type="Pfam" id="PF03309">
    <property type="entry name" value="Pan_kinase"/>
    <property type="match status" value="1"/>
</dbReference>
<dbReference type="GO" id="GO:0004594">
    <property type="term" value="F:pantothenate kinase activity"/>
    <property type="evidence" value="ECO:0007669"/>
    <property type="project" value="UniProtKB-EC"/>
</dbReference>
<name>A0ABV2JBM3_9FIRM</name>
<dbReference type="PANTHER" id="PTHR34265:SF1">
    <property type="entry name" value="TYPE III PANTOTHENATE KINASE"/>
    <property type="match status" value="1"/>
</dbReference>
<feature type="binding site" evidence="16">
    <location>
        <position position="137"/>
    </location>
    <ligand>
        <name>ATP</name>
        <dbReference type="ChEBI" id="CHEBI:30616"/>
    </ligand>
</feature>
<evidence type="ECO:0000256" key="14">
    <source>
        <dbReference type="ARBA" id="ARBA00038036"/>
    </source>
</evidence>
<comment type="pathway">
    <text evidence="4 16">Cofactor biosynthesis; coenzyme A biosynthesis; CoA from (R)-pantothenate: step 1/5.</text>
</comment>
<evidence type="ECO:0000256" key="2">
    <source>
        <dbReference type="ARBA" id="ARBA00001958"/>
    </source>
</evidence>